<dbReference type="Gene3D" id="3.10.450.50">
    <property type="match status" value="1"/>
</dbReference>
<dbReference type="OrthoDB" id="9781757at2"/>
<evidence type="ECO:0000259" key="1">
    <source>
        <dbReference type="Pfam" id="PF07858"/>
    </source>
</evidence>
<proteinExistence type="predicted"/>
<name>A0A0S3EYR6_9SPHN</name>
<dbReference type="AlphaFoldDB" id="A0A0S3EYR6"/>
<feature type="domain" description="Limonene-1,2-epoxide hydrolase" evidence="1">
    <location>
        <begin position="44"/>
        <end position="129"/>
    </location>
</feature>
<dbReference type="RefSeq" id="WP_062064316.1">
    <property type="nucleotide sequence ID" value="NZ_CP013264.1"/>
</dbReference>
<dbReference type="InterPro" id="IPR032710">
    <property type="entry name" value="NTF2-like_dom_sf"/>
</dbReference>
<gene>
    <name evidence="2" type="ORF">ATN00_09910</name>
</gene>
<dbReference type="InterPro" id="IPR013100">
    <property type="entry name" value="LEH"/>
</dbReference>
<sequence>MSVEAEAKIREFLSVFHTGSLDTKQLSSYFSESATYLHRARHAEPLRGRSAIIEELEQQFTRYSDCACQIHAIASTDRQVFTERTDEVVMRRDGKRVSVLLCGIFDLDMEYRITNWREYWDMDDVLKQTSDVGA</sequence>
<dbReference type="KEGG" id="sbd:ATN00_09910"/>
<evidence type="ECO:0000313" key="2">
    <source>
        <dbReference type="EMBL" id="ALR20574.1"/>
    </source>
</evidence>
<organism evidence="2 3">
    <name type="scientific">Sphingobium baderi</name>
    <dbReference type="NCBI Taxonomy" id="1332080"/>
    <lineage>
        <taxon>Bacteria</taxon>
        <taxon>Pseudomonadati</taxon>
        <taxon>Pseudomonadota</taxon>
        <taxon>Alphaproteobacteria</taxon>
        <taxon>Sphingomonadales</taxon>
        <taxon>Sphingomonadaceae</taxon>
        <taxon>Sphingobium</taxon>
    </lineage>
</organism>
<protein>
    <recommendedName>
        <fullName evidence="1">Limonene-1,2-epoxide hydrolase domain-containing protein</fullName>
    </recommendedName>
</protein>
<keyword evidence="3" id="KW-1185">Reference proteome</keyword>
<dbReference type="Pfam" id="PF07858">
    <property type="entry name" value="LEH"/>
    <property type="match status" value="1"/>
</dbReference>
<dbReference type="Proteomes" id="UP000056968">
    <property type="component" value="Chromosome"/>
</dbReference>
<accession>A0A0S3EYR6</accession>
<dbReference type="EMBL" id="CP013264">
    <property type="protein sequence ID" value="ALR20574.1"/>
    <property type="molecule type" value="Genomic_DNA"/>
</dbReference>
<dbReference type="SUPFAM" id="SSF54427">
    <property type="entry name" value="NTF2-like"/>
    <property type="match status" value="1"/>
</dbReference>
<evidence type="ECO:0000313" key="3">
    <source>
        <dbReference type="Proteomes" id="UP000056968"/>
    </source>
</evidence>
<reference evidence="2 3" key="1">
    <citation type="submission" date="2015-11" db="EMBL/GenBank/DDBJ databases">
        <title>A Two-component Flavoprotein Monooxygenase System MeaXY Responsible for para-Hydroxylation of 2-Methyl-6-ethylaniline and 2,6-Diethylaniline in Sphingobium baderi DE-13.</title>
        <authorList>
            <person name="Cheng M."/>
            <person name="Meng Q."/>
            <person name="Yang Y."/>
            <person name="Chu C."/>
            <person name="Yan X."/>
            <person name="He J."/>
            <person name="Li S."/>
        </authorList>
    </citation>
    <scope>NUCLEOTIDE SEQUENCE [LARGE SCALE GENOMIC DNA]</scope>
    <source>
        <strain evidence="2 3">DE-13</strain>
    </source>
</reference>